<dbReference type="AlphaFoldDB" id="A0A7S3GAL3"/>
<sequence length="174" mass="19775">MRYQSRVQHITPYVPGVGGTAQNSRVDIHPYASSPHLGSATAARSVQPSWREWDDVDDVGMDDSGFERFPHRMQGGMPWEDAPYPAADESEMESRFPFSALAGSRSPFSFPRPQLPQRVQQRSWRSDFPRLFVPIQSTAFHPAGGGTVMERTRFEEEEERGSHLFPRSFHNPAR</sequence>
<protein>
    <submittedName>
        <fullName evidence="2">Uncharacterized protein</fullName>
    </submittedName>
</protein>
<proteinExistence type="predicted"/>
<name>A0A7S3GAL3_9EUKA</name>
<gene>
    <name evidence="2" type="ORF">PBIL07802_LOCUS22100</name>
</gene>
<accession>A0A7S3GAL3</accession>
<feature type="region of interest" description="Disordered" evidence="1">
    <location>
        <begin position="68"/>
        <end position="91"/>
    </location>
</feature>
<dbReference type="EMBL" id="HBIB01034029">
    <property type="protein sequence ID" value="CAE0259824.1"/>
    <property type="molecule type" value="Transcribed_RNA"/>
</dbReference>
<organism evidence="2">
    <name type="scientific">Palpitomonas bilix</name>
    <dbReference type="NCBI Taxonomy" id="652834"/>
    <lineage>
        <taxon>Eukaryota</taxon>
        <taxon>Eukaryota incertae sedis</taxon>
    </lineage>
</organism>
<reference evidence="2" key="1">
    <citation type="submission" date="2021-01" db="EMBL/GenBank/DDBJ databases">
        <authorList>
            <person name="Corre E."/>
            <person name="Pelletier E."/>
            <person name="Niang G."/>
            <person name="Scheremetjew M."/>
            <person name="Finn R."/>
            <person name="Kale V."/>
            <person name="Holt S."/>
            <person name="Cochrane G."/>
            <person name="Meng A."/>
            <person name="Brown T."/>
            <person name="Cohen L."/>
        </authorList>
    </citation>
    <scope>NUCLEOTIDE SEQUENCE</scope>
    <source>
        <strain evidence="2">NIES-2562</strain>
    </source>
</reference>
<feature type="region of interest" description="Disordered" evidence="1">
    <location>
        <begin position="154"/>
        <end position="174"/>
    </location>
</feature>
<evidence type="ECO:0000256" key="1">
    <source>
        <dbReference type="SAM" id="MobiDB-lite"/>
    </source>
</evidence>
<evidence type="ECO:0000313" key="2">
    <source>
        <dbReference type="EMBL" id="CAE0259824.1"/>
    </source>
</evidence>